<dbReference type="Pfam" id="PF12804">
    <property type="entry name" value="NTP_transf_3"/>
    <property type="match status" value="1"/>
</dbReference>
<name>A0A1M5YTP0_9FIRM</name>
<keyword evidence="2" id="KW-0548">Nucleotidyltransferase</keyword>
<keyword evidence="2" id="KW-0808">Transferase</keyword>
<evidence type="ECO:0000259" key="1">
    <source>
        <dbReference type="Pfam" id="PF12804"/>
    </source>
</evidence>
<dbReference type="OrthoDB" id="9797742at2"/>
<dbReference type="RefSeq" id="WP_072745039.1">
    <property type="nucleotide sequence ID" value="NZ_FQXR01000015.1"/>
</dbReference>
<dbReference type="CDD" id="cd04182">
    <property type="entry name" value="GT_2_like_f"/>
    <property type="match status" value="1"/>
</dbReference>
<dbReference type="EMBL" id="FQXR01000015">
    <property type="protein sequence ID" value="SHI14953.1"/>
    <property type="molecule type" value="Genomic_DNA"/>
</dbReference>
<reference evidence="2 3" key="1">
    <citation type="submission" date="2016-11" db="EMBL/GenBank/DDBJ databases">
        <authorList>
            <person name="Jaros S."/>
            <person name="Januszkiewicz K."/>
            <person name="Wedrychowicz H."/>
        </authorList>
    </citation>
    <scope>NUCLEOTIDE SEQUENCE [LARGE SCALE GENOMIC DNA]</scope>
    <source>
        <strain evidence="2 3">DSM 13106</strain>
    </source>
</reference>
<dbReference type="PANTHER" id="PTHR43777">
    <property type="entry name" value="MOLYBDENUM COFACTOR CYTIDYLYLTRANSFERASE"/>
    <property type="match status" value="1"/>
</dbReference>
<dbReference type="InterPro" id="IPR029044">
    <property type="entry name" value="Nucleotide-diphossugar_trans"/>
</dbReference>
<dbReference type="Proteomes" id="UP000184389">
    <property type="component" value="Unassembled WGS sequence"/>
</dbReference>
<protein>
    <submittedName>
        <fullName evidence="2">Molybdenum cofactor cytidylyltransferase</fullName>
    </submittedName>
</protein>
<feature type="domain" description="MobA-like NTP transferase" evidence="1">
    <location>
        <begin position="4"/>
        <end position="161"/>
    </location>
</feature>
<dbReference type="Gene3D" id="3.90.550.10">
    <property type="entry name" value="Spore Coat Polysaccharide Biosynthesis Protein SpsA, Chain A"/>
    <property type="match status" value="1"/>
</dbReference>
<dbReference type="SUPFAM" id="SSF53448">
    <property type="entry name" value="Nucleotide-diphospho-sugar transferases"/>
    <property type="match status" value="1"/>
</dbReference>
<organism evidence="2 3">
    <name type="scientific">Sporanaerobacter acetigenes DSM 13106</name>
    <dbReference type="NCBI Taxonomy" id="1123281"/>
    <lineage>
        <taxon>Bacteria</taxon>
        <taxon>Bacillati</taxon>
        <taxon>Bacillota</taxon>
        <taxon>Tissierellia</taxon>
        <taxon>Tissierellales</taxon>
        <taxon>Sporanaerobacteraceae</taxon>
        <taxon>Sporanaerobacter</taxon>
    </lineage>
</organism>
<dbReference type="AlphaFoldDB" id="A0A1M5YTP0"/>
<gene>
    <name evidence="2" type="ORF">SAMN02745180_02407</name>
</gene>
<evidence type="ECO:0000313" key="3">
    <source>
        <dbReference type="Proteomes" id="UP000184389"/>
    </source>
</evidence>
<dbReference type="STRING" id="1123281.SAMN02745180_02407"/>
<evidence type="ECO:0000313" key="2">
    <source>
        <dbReference type="EMBL" id="SHI14953.1"/>
    </source>
</evidence>
<dbReference type="InterPro" id="IPR025877">
    <property type="entry name" value="MobA-like_NTP_Trfase"/>
</dbReference>
<keyword evidence="3" id="KW-1185">Reference proteome</keyword>
<accession>A0A1M5YTP0</accession>
<sequence>MITGIILASGFSFRMKKDKLLLKVDKEYIIEKLIKEVKKSELDEVLLIFRSEEVGKIGEKHGIKTVYNEKAYLGQSESLKLGIMHSNINSEAFMFLVGDQPFLDSSTINKLLFEYRNTPQNIIVPCYGNNRGNPTIFPSVFKGDLLKIEGDIGGRLVMEKYPYLIRQIYIENERIGLDIDTSMSYENMKNIIKKVFNEDS</sequence>
<dbReference type="PANTHER" id="PTHR43777:SF1">
    <property type="entry name" value="MOLYBDENUM COFACTOR CYTIDYLYLTRANSFERASE"/>
    <property type="match status" value="1"/>
</dbReference>
<dbReference type="GO" id="GO:0016779">
    <property type="term" value="F:nucleotidyltransferase activity"/>
    <property type="evidence" value="ECO:0007669"/>
    <property type="project" value="UniProtKB-KW"/>
</dbReference>
<proteinExistence type="predicted"/>